<dbReference type="InterPro" id="IPR003011">
    <property type="entry name" value="Cell_cycle_checkpoint_Rad1"/>
</dbReference>
<dbReference type="Gene3D" id="3.70.10.10">
    <property type="match status" value="1"/>
</dbReference>
<evidence type="ECO:0000256" key="4">
    <source>
        <dbReference type="ARBA" id="ARBA00023204"/>
    </source>
</evidence>
<evidence type="ECO:0000313" key="6">
    <source>
        <dbReference type="EMBL" id="CAI8035461.1"/>
    </source>
</evidence>
<dbReference type="InterPro" id="IPR003021">
    <property type="entry name" value="Rad1_Rec1_Rad17"/>
</dbReference>
<evidence type="ECO:0000256" key="1">
    <source>
        <dbReference type="ARBA" id="ARBA00004123"/>
    </source>
</evidence>
<dbReference type="PANTHER" id="PTHR10870">
    <property type="entry name" value="CELL CYCLE CHECKPOINT PROTEIN RAD1"/>
    <property type="match status" value="1"/>
</dbReference>
<dbReference type="Proteomes" id="UP001174909">
    <property type="component" value="Unassembled WGS sequence"/>
</dbReference>
<sequence>MSRFTQPSQDDSGHVLVARMDNAKSLSSLLKAVHFREVCTCFLSAQGLKVTVEQSKCVQANAFIQASLFQQFVYRSDASLAFKINLSALIECLSIFGGGSGGQEGQHTALKMCYMGYGSPLTLLLEESGVLTDCSIQTQDADEVLDFDFCSSNVVNRVILKADCVREVFAELDMSSDSLEILLSPSPPFCRLSTSGFAGTTQIDYPKDSDMMQVFECQETLQYKYRLALLKPCQKAVNQSTKISIRMDRRGFLSLQCMILTNDKQVCFVEYLCVPDEDGSDVG</sequence>
<accession>A0AA35SV00</accession>
<dbReference type="PRINTS" id="PR01245">
    <property type="entry name" value="RAD1REC1"/>
</dbReference>
<proteinExistence type="inferred from homology"/>
<keyword evidence="5" id="KW-0539">Nucleus</keyword>
<evidence type="ECO:0000256" key="2">
    <source>
        <dbReference type="ARBA" id="ARBA00010991"/>
    </source>
</evidence>
<keyword evidence="3" id="KW-0227">DNA damage</keyword>
<name>A0AA35SV00_GEOBA</name>
<dbReference type="CDD" id="cd00577">
    <property type="entry name" value="PCNA"/>
    <property type="match status" value="1"/>
</dbReference>
<evidence type="ECO:0000313" key="7">
    <source>
        <dbReference type="Proteomes" id="UP001174909"/>
    </source>
</evidence>
<dbReference type="GO" id="GO:0030896">
    <property type="term" value="C:checkpoint clamp complex"/>
    <property type="evidence" value="ECO:0007669"/>
    <property type="project" value="TreeGrafter"/>
</dbReference>
<comment type="similarity">
    <text evidence="2">Belongs to the rad1 family.</text>
</comment>
<reference evidence="6" key="1">
    <citation type="submission" date="2023-03" db="EMBL/GenBank/DDBJ databases">
        <authorList>
            <person name="Steffen K."/>
            <person name="Cardenas P."/>
        </authorList>
    </citation>
    <scope>NUCLEOTIDE SEQUENCE</scope>
</reference>
<dbReference type="EMBL" id="CASHTH010002803">
    <property type="protein sequence ID" value="CAI8035461.1"/>
    <property type="molecule type" value="Genomic_DNA"/>
</dbReference>
<protein>
    <submittedName>
        <fullName evidence="6">Cell cycle checkpoint protein RAD1</fullName>
    </submittedName>
</protein>
<dbReference type="PRINTS" id="PR01246">
    <property type="entry name" value="RAD1REPAIR"/>
</dbReference>
<dbReference type="InterPro" id="IPR046938">
    <property type="entry name" value="DNA_clamp_sf"/>
</dbReference>
<comment type="subcellular location">
    <subcellularLocation>
        <location evidence="1">Nucleus</location>
    </subcellularLocation>
</comment>
<keyword evidence="7" id="KW-1185">Reference proteome</keyword>
<dbReference type="Pfam" id="PF02144">
    <property type="entry name" value="Rad1"/>
    <property type="match status" value="1"/>
</dbReference>
<dbReference type="GO" id="GO:0000077">
    <property type="term" value="P:DNA damage checkpoint signaling"/>
    <property type="evidence" value="ECO:0007669"/>
    <property type="project" value="InterPro"/>
</dbReference>
<evidence type="ECO:0000256" key="5">
    <source>
        <dbReference type="ARBA" id="ARBA00023242"/>
    </source>
</evidence>
<organism evidence="6 7">
    <name type="scientific">Geodia barretti</name>
    <name type="common">Barrett's horny sponge</name>
    <dbReference type="NCBI Taxonomy" id="519541"/>
    <lineage>
        <taxon>Eukaryota</taxon>
        <taxon>Metazoa</taxon>
        <taxon>Porifera</taxon>
        <taxon>Demospongiae</taxon>
        <taxon>Heteroscleromorpha</taxon>
        <taxon>Tetractinellida</taxon>
        <taxon>Astrophorina</taxon>
        <taxon>Geodiidae</taxon>
        <taxon>Geodia</taxon>
    </lineage>
</organism>
<dbReference type="SUPFAM" id="SSF55979">
    <property type="entry name" value="DNA clamp"/>
    <property type="match status" value="1"/>
</dbReference>
<comment type="caution">
    <text evidence="6">The sequence shown here is derived from an EMBL/GenBank/DDBJ whole genome shotgun (WGS) entry which is preliminary data.</text>
</comment>
<keyword evidence="4" id="KW-0234">DNA repair</keyword>
<gene>
    <name evidence="6" type="ORF">GBAR_LOCUS19898</name>
</gene>
<dbReference type="GO" id="GO:0006281">
    <property type="term" value="P:DNA repair"/>
    <property type="evidence" value="ECO:0007669"/>
    <property type="project" value="UniProtKB-KW"/>
</dbReference>
<evidence type="ECO:0000256" key="3">
    <source>
        <dbReference type="ARBA" id="ARBA00022763"/>
    </source>
</evidence>
<dbReference type="PANTHER" id="PTHR10870:SF0">
    <property type="entry name" value="CELL CYCLE CHECKPOINT PROTEIN RAD1"/>
    <property type="match status" value="1"/>
</dbReference>
<dbReference type="AlphaFoldDB" id="A0AA35SV00"/>